<comment type="similarity">
    <text evidence="1">Belongs to the IMPACT family.</text>
</comment>
<gene>
    <name evidence="3" type="primary">YIH1</name>
    <name evidence="3" type="ORF">KQ657_002735</name>
</gene>
<dbReference type="EMBL" id="JAHMUF010000023">
    <property type="protein sequence ID" value="KAG7191770.1"/>
    <property type="molecule type" value="Genomic_DNA"/>
</dbReference>
<accession>A0A9P8AGT6</accession>
<dbReference type="GO" id="GO:0006446">
    <property type="term" value="P:regulation of translational initiation"/>
    <property type="evidence" value="ECO:0007669"/>
    <property type="project" value="TreeGrafter"/>
</dbReference>
<dbReference type="Pfam" id="PF01205">
    <property type="entry name" value="Impact_N"/>
    <property type="match status" value="1"/>
</dbReference>
<keyword evidence="3" id="KW-0808">Transferase</keyword>
<name>A0A9P8AGT6_9ASCO</name>
<dbReference type="OrthoDB" id="69641at2759"/>
<comment type="caution">
    <text evidence="3">The sequence shown here is derived from an EMBL/GenBank/DDBJ whole genome shotgun (WGS) entry which is preliminary data.</text>
</comment>
<dbReference type="GeneID" id="66116109"/>
<dbReference type="InterPro" id="IPR001498">
    <property type="entry name" value="Impact_N"/>
</dbReference>
<keyword evidence="3" id="KW-0418">Kinase</keyword>
<dbReference type="InterPro" id="IPR016135">
    <property type="entry name" value="UBQ-conjugating_enzyme/RWD"/>
</dbReference>
<proteinExistence type="inferred from homology"/>
<dbReference type="SUPFAM" id="SSF54495">
    <property type="entry name" value="UBC-like"/>
    <property type="match status" value="1"/>
</dbReference>
<protein>
    <submittedName>
        <fullName evidence="3">EIF2 kinase Gcn2p negative regulator</fullName>
    </submittedName>
</protein>
<feature type="domain" description="Impact N-terminal" evidence="2">
    <location>
        <begin position="142"/>
        <end position="259"/>
    </location>
</feature>
<evidence type="ECO:0000256" key="1">
    <source>
        <dbReference type="ARBA" id="ARBA00007665"/>
    </source>
</evidence>
<organism evidence="3 4">
    <name type="scientific">Scheffersomyces spartinae</name>
    <dbReference type="NCBI Taxonomy" id="45513"/>
    <lineage>
        <taxon>Eukaryota</taxon>
        <taxon>Fungi</taxon>
        <taxon>Dikarya</taxon>
        <taxon>Ascomycota</taxon>
        <taxon>Saccharomycotina</taxon>
        <taxon>Pichiomycetes</taxon>
        <taxon>Debaryomycetaceae</taxon>
        <taxon>Scheffersomyces</taxon>
    </lineage>
</organism>
<dbReference type="InterPro" id="IPR023582">
    <property type="entry name" value="Impact"/>
</dbReference>
<dbReference type="Proteomes" id="UP000790833">
    <property type="component" value="Unassembled WGS sequence"/>
</dbReference>
<evidence type="ECO:0000259" key="2">
    <source>
        <dbReference type="Pfam" id="PF01205"/>
    </source>
</evidence>
<dbReference type="RefSeq" id="XP_043047322.1">
    <property type="nucleotide sequence ID" value="XM_043193485.1"/>
</dbReference>
<dbReference type="GO" id="GO:0005737">
    <property type="term" value="C:cytoplasm"/>
    <property type="evidence" value="ECO:0007669"/>
    <property type="project" value="TreeGrafter"/>
</dbReference>
<evidence type="ECO:0000313" key="4">
    <source>
        <dbReference type="Proteomes" id="UP000790833"/>
    </source>
</evidence>
<dbReference type="PANTHER" id="PTHR16301">
    <property type="entry name" value="IMPACT-RELATED"/>
    <property type="match status" value="1"/>
</dbReference>
<reference evidence="3" key="1">
    <citation type="submission" date="2021-03" db="EMBL/GenBank/DDBJ databases">
        <authorList>
            <person name="Palmer J.M."/>
        </authorList>
    </citation>
    <scope>NUCLEOTIDE SEQUENCE</scope>
    <source>
        <strain evidence="3">ARV_011</strain>
    </source>
</reference>
<sequence length="284" mass="32432">MAEQLYECIIPEHENLVIQLSFPVEYPDLKPWCVQAVSHNQAKYLDALYIERNVNEVIDRLFVPGMVVLYELFEELQVFLEKYNVEEVYQSKETSPQIPELNDRTSEIDAQASKLSKHMEILTTEVYEPTALWIKSEPILDRGSTFIAFAREVNSVEEAKEYLDDLVTDKKISRAAHNISSWRIKGENGVQYQDCDDDGETAAGGRLLHLLTVRIIYSSLLCEMMNAWNLIVVVSRWFGGIHIGPDRFKHINSCAREAVLKGSFTSDSALKINTEATGKLKKKK</sequence>
<dbReference type="PANTHER" id="PTHR16301:SF25">
    <property type="entry name" value="PROTEIN IMPACT"/>
    <property type="match status" value="1"/>
</dbReference>
<dbReference type="InterPro" id="IPR020568">
    <property type="entry name" value="Ribosomal_Su5_D2-typ_SF"/>
</dbReference>
<evidence type="ECO:0000313" key="3">
    <source>
        <dbReference type="EMBL" id="KAG7191770.1"/>
    </source>
</evidence>
<dbReference type="InterPro" id="IPR036956">
    <property type="entry name" value="Impact_N_sf"/>
</dbReference>
<dbReference type="AlphaFoldDB" id="A0A9P8AGT6"/>
<dbReference type="Gene3D" id="3.30.230.30">
    <property type="entry name" value="Impact, N-terminal domain"/>
    <property type="match status" value="1"/>
</dbReference>
<dbReference type="SUPFAM" id="SSF54211">
    <property type="entry name" value="Ribosomal protein S5 domain 2-like"/>
    <property type="match status" value="1"/>
</dbReference>
<dbReference type="GO" id="GO:0016301">
    <property type="term" value="F:kinase activity"/>
    <property type="evidence" value="ECO:0007669"/>
    <property type="project" value="UniProtKB-KW"/>
</dbReference>
<dbReference type="GO" id="GO:0140469">
    <property type="term" value="P:GCN2-mediated signaling"/>
    <property type="evidence" value="ECO:0007669"/>
    <property type="project" value="TreeGrafter"/>
</dbReference>
<keyword evidence="4" id="KW-1185">Reference proteome</keyword>